<accession>A0A128EW69</accession>
<evidence type="ECO:0000256" key="1">
    <source>
        <dbReference type="ARBA" id="ARBA00022801"/>
    </source>
</evidence>
<organism evidence="3 4">
    <name type="scientific">Grimontia celer</name>
    <dbReference type="NCBI Taxonomy" id="1796497"/>
    <lineage>
        <taxon>Bacteria</taxon>
        <taxon>Pseudomonadati</taxon>
        <taxon>Pseudomonadota</taxon>
        <taxon>Gammaproteobacteria</taxon>
        <taxon>Vibrionales</taxon>
        <taxon>Vibrionaceae</taxon>
        <taxon>Grimontia</taxon>
    </lineage>
</organism>
<keyword evidence="1" id="KW-0378">Hydrolase</keyword>
<dbReference type="AlphaFoldDB" id="A0A128EW69"/>
<proteinExistence type="predicted"/>
<dbReference type="InterPro" id="IPR023365">
    <property type="entry name" value="Sortase_dom-sf"/>
</dbReference>
<evidence type="ECO:0000256" key="2">
    <source>
        <dbReference type="SAM" id="Phobius"/>
    </source>
</evidence>
<dbReference type="InterPro" id="IPR041999">
    <property type="entry name" value="Sortase_D_1"/>
</dbReference>
<dbReference type="Pfam" id="PF04203">
    <property type="entry name" value="Sortase"/>
    <property type="match status" value="1"/>
</dbReference>
<gene>
    <name evidence="3" type="ORF">GCE9029_01072</name>
</gene>
<dbReference type="InterPro" id="IPR022445">
    <property type="entry name" value="Sortase_proteobact_type"/>
</dbReference>
<dbReference type="GO" id="GO:0016787">
    <property type="term" value="F:hydrolase activity"/>
    <property type="evidence" value="ECO:0007669"/>
    <property type="project" value="UniProtKB-KW"/>
</dbReference>
<dbReference type="CDD" id="cd05828">
    <property type="entry name" value="Sortase_D_1"/>
    <property type="match status" value="1"/>
</dbReference>
<dbReference type="InterPro" id="IPR005754">
    <property type="entry name" value="Sortase"/>
</dbReference>
<dbReference type="NCBIfam" id="TIGR01076">
    <property type="entry name" value="sortase_fam"/>
    <property type="match status" value="1"/>
</dbReference>
<dbReference type="NCBIfam" id="TIGR03784">
    <property type="entry name" value="marine_sortase"/>
    <property type="match status" value="1"/>
</dbReference>
<dbReference type="STRING" id="1796497.GCE9029_01072"/>
<sequence length="220" mass="24868">MDVIQRYFPQKAWQLVFVASFLCGGVIMANGLYIKAKAQLAQLMISHAWEKQKETGENQAPWPWADTYPIAKIALKNNKPQWVLSGANMRNLAFGPTLQMQTALPGRRGNVVIYGHNDTHFSGLSELKPGDTMNIETRAGTQVYYQVEEVSIAHESDTQWIEQTEDDRVTLVTCYPFDAMTFNGPLRYVVVAKPQLTPDSLSDFAPEVFYSSNTKTEQWL</sequence>
<evidence type="ECO:0000313" key="4">
    <source>
        <dbReference type="Proteomes" id="UP000071641"/>
    </source>
</evidence>
<keyword evidence="2" id="KW-0812">Transmembrane</keyword>
<dbReference type="EMBL" id="FIZX01000001">
    <property type="protein sequence ID" value="CZF78817.1"/>
    <property type="molecule type" value="Genomic_DNA"/>
</dbReference>
<name>A0A128EW69_9GAMM</name>
<feature type="transmembrane region" description="Helical" evidence="2">
    <location>
        <begin position="12"/>
        <end position="34"/>
    </location>
</feature>
<dbReference type="SUPFAM" id="SSF63817">
    <property type="entry name" value="Sortase"/>
    <property type="match status" value="1"/>
</dbReference>
<evidence type="ECO:0000313" key="3">
    <source>
        <dbReference type="EMBL" id="CZF78817.1"/>
    </source>
</evidence>
<keyword evidence="2" id="KW-1133">Transmembrane helix</keyword>
<dbReference type="Proteomes" id="UP000071641">
    <property type="component" value="Unassembled WGS sequence"/>
</dbReference>
<protein>
    <submittedName>
        <fullName evidence="3">Sortase family protein</fullName>
    </submittedName>
</protein>
<dbReference type="Gene3D" id="2.40.260.10">
    <property type="entry name" value="Sortase"/>
    <property type="match status" value="1"/>
</dbReference>
<keyword evidence="4" id="KW-1185">Reference proteome</keyword>
<dbReference type="RefSeq" id="WP_062661454.1">
    <property type="nucleotide sequence ID" value="NZ_FIZX01000001.1"/>
</dbReference>
<reference evidence="4" key="1">
    <citation type="submission" date="2016-02" db="EMBL/GenBank/DDBJ databases">
        <authorList>
            <person name="Rodrigo-Torres Lidia"/>
            <person name="Arahal R.David."/>
        </authorList>
    </citation>
    <scope>NUCLEOTIDE SEQUENCE [LARGE SCALE GENOMIC DNA]</scope>
    <source>
        <strain evidence="4">CECT 9029</strain>
    </source>
</reference>
<keyword evidence="2" id="KW-0472">Membrane</keyword>
<dbReference type="OrthoDB" id="9790661at2"/>